<keyword evidence="1" id="KW-0472">Membrane</keyword>
<dbReference type="RefSeq" id="WP_154527016.1">
    <property type="nucleotide sequence ID" value="NZ_VULZ01000015.1"/>
</dbReference>
<evidence type="ECO:0000313" key="3">
    <source>
        <dbReference type="Proteomes" id="UP000481852"/>
    </source>
</evidence>
<accession>A0A6L5XAL2</accession>
<comment type="caution">
    <text evidence="2">The sequence shown here is derived from an EMBL/GenBank/DDBJ whole genome shotgun (WGS) entry which is preliminary data.</text>
</comment>
<evidence type="ECO:0008006" key="4">
    <source>
        <dbReference type="Google" id="ProtNLM"/>
    </source>
</evidence>
<proteinExistence type="predicted"/>
<feature type="transmembrane region" description="Helical" evidence="1">
    <location>
        <begin position="120"/>
        <end position="138"/>
    </location>
</feature>
<gene>
    <name evidence="2" type="ORF">FYJ35_12320</name>
</gene>
<dbReference type="PANTHER" id="PTHR34989:SF1">
    <property type="entry name" value="PROTEIN HDED"/>
    <property type="match status" value="1"/>
</dbReference>
<feature type="transmembrane region" description="Helical" evidence="1">
    <location>
        <begin position="62"/>
        <end position="82"/>
    </location>
</feature>
<feature type="transmembrane region" description="Helical" evidence="1">
    <location>
        <begin position="32"/>
        <end position="50"/>
    </location>
</feature>
<dbReference type="PANTHER" id="PTHR34989">
    <property type="entry name" value="PROTEIN HDED"/>
    <property type="match status" value="1"/>
</dbReference>
<evidence type="ECO:0000313" key="2">
    <source>
        <dbReference type="EMBL" id="MSS15804.1"/>
    </source>
</evidence>
<reference evidence="2 3" key="1">
    <citation type="submission" date="2019-08" db="EMBL/GenBank/DDBJ databases">
        <title>In-depth cultivation of the pig gut microbiome towards novel bacterial diversity and tailored functional studies.</title>
        <authorList>
            <person name="Wylensek D."/>
            <person name="Hitch T.C.A."/>
            <person name="Clavel T."/>
        </authorList>
    </citation>
    <scope>NUCLEOTIDE SEQUENCE [LARGE SCALE GENOMIC DNA]</scope>
    <source>
        <strain evidence="2 3">Oil+RF-744-WCA-WT-11</strain>
    </source>
</reference>
<organism evidence="2 3">
    <name type="scientific">Porcincola intestinalis</name>
    <dbReference type="NCBI Taxonomy" id="2606632"/>
    <lineage>
        <taxon>Bacteria</taxon>
        <taxon>Bacillati</taxon>
        <taxon>Bacillota</taxon>
        <taxon>Clostridia</taxon>
        <taxon>Lachnospirales</taxon>
        <taxon>Lachnospiraceae</taxon>
        <taxon>Porcincola</taxon>
    </lineage>
</organism>
<keyword evidence="1" id="KW-0812">Transmembrane</keyword>
<dbReference type="GO" id="GO:0005886">
    <property type="term" value="C:plasma membrane"/>
    <property type="evidence" value="ECO:0007669"/>
    <property type="project" value="TreeGrafter"/>
</dbReference>
<dbReference type="EMBL" id="VULZ01000015">
    <property type="protein sequence ID" value="MSS15804.1"/>
    <property type="molecule type" value="Genomic_DNA"/>
</dbReference>
<feature type="transmembrane region" description="Helical" evidence="1">
    <location>
        <begin position="150"/>
        <end position="170"/>
    </location>
</feature>
<feature type="transmembrane region" description="Helical" evidence="1">
    <location>
        <begin position="88"/>
        <end position="108"/>
    </location>
</feature>
<keyword evidence="1" id="KW-1133">Transmembrane helix</keyword>
<protein>
    <recommendedName>
        <fullName evidence="4">Acid-resistance membrane protein</fullName>
    </recommendedName>
</protein>
<name>A0A6L5XAL2_9FIRM</name>
<feature type="transmembrane region" description="Helical" evidence="1">
    <location>
        <begin position="7"/>
        <end position="26"/>
    </location>
</feature>
<dbReference type="Proteomes" id="UP000481852">
    <property type="component" value="Unassembled WGS sequence"/>
</dbReference>
<evidence type="ECO:0000256" key="1">
    <source>
        <dbReference type="SAM" id="Phobius"/>
    </source>
</evidence>
<dbReference type="AlphaFoldDB" id="A0A6L5XAL2"/>
<dbReference type="InterPro" id="IPR052712">
    <property type="entry name" value="Acid_resist_chaperone_HdeD"/>
</dbReference>
<keyword evidence="3" id="KW-1185">Reference proteome</keyword>
<dbReference type="InterPro" id="IPR005325">
    <property type="entry name" value="DUF308_memb"/>
</dbReference>
<dbReference type="Pfam" id="PF03729">
    <property type="entry name" value="DUF308"/>
    <property type="match status" value="2"/>
</dbReference>
<sequence length="186" mass="20315">MKKLENGLSVGSIIMAVLGLILLIFPSITNKVIVFVIGIALIIYGAYRVIRYLRREITVAVTEYDISVGLICIVTGLFMLAYSRVVIGILPFLFGLSLIFGGAISIQSSFDMKRFGSMRWMYNLLTGIAFAVVGVVALKNPFASAAVLTRFVGAMMLVEGIYMCAAGVAIERLRKAFRGDDIVDEQ</sequence>